<evidence type="ECO:0000256" key="2">
    <source>
        <dbReference type="ARBA" id="ARBA00010566"/>
    </source>
</evidence>
<dbReference type="InterPro" id="IPR002020">
    <property type="entry name" value="Citrate_synthase"/>
</dbReference>
<dbReference type="PANTHER" id="PTHR42871">
    <property type="entry name" value="CITRATE SYNTHASE"/>
    <property type="match status" value="1"/>
</dbReference>
<dbReference type="InterPro" id="IPR019810">
    <property type="entry name" value="Citrate_synthase_AS"/>
</dbReference>
<dbReference type="GO" id="GO:0005737">
    <property type="term" value="C:cytoplasm"/>
    <property type="evidence" value="ECO:0007669"/>
    <property type="project" value="InterPro"/>
</dbReference>
<dbReference type="NCBIfam" id="NF004126">
    <property type="entry name" value="PRK05614.1"/>
    <property type="match status" value="1"/>
</dbReference>
<dbReference type="UniPathway" id="UPA00223">
    <property type="reaction ID" value="UER00717"/>
</dbReference>
<feature type="active site" evidence="6">
    <location>
        <position position="411"/>
    </location>
</feature>
<keyword evidence="4 5" id="KW-0808">Transferase</keyword>
<dbReference type="FunFam" id="1.10.230.10:FF:000002">
    <property type="entry name" value="Citrate synthase"/>
    <property type="match status" value="1"/>
</dbReference>
<comment type="similarity">
    <text evidence="2 5 7">Belongs to the citrate synthase family.</text>
</comment>
<dbReference type="Pfam" id="PF00285">
    <property type="entry name" value="Citrate_synt"/>
    <property type="match status" value="1"/>
</dbReference>
<dbReference type="AlphaFoldDB" id="A0A7S0QQM7"/>
<evidence type="ECO:0000256" key="4">
    <source>
        <dbReference type="ARBA" id="ARBA00022679"/>
    </source>
</evidence>
<evidence type="ECO:0000256" key="3">
    <source>
        <dbReference type="ARBA" id="ARBA00022532"/>
    </source>
</evidence>
<dbReference type="InterPro" id="IPR024176">
    <property type="entry name" value="Citrate_synthase_bac-typ"/>
</dbReference>
<organism evidence="8">
    <name type="scientific">Pyramimonas obovata</name>
    <dbReference type="NCBI Taxonomy" id="1411642"/>
    <lineage>
        <taxon>Eukaryota</taxon>
        <taxon>Viridiplantae</taxon>
        <taxon>Chlorophyta</taxon>
        <taxon>Pyramimonadophyceae</taxon>
        <taxon>Pyramimonadales</taxon>
        <taxon>Pyramimonadaceae</taxon>
        <taxon>Pyramimonas</taxon>
        <taxon>Pyramimonas incertae sedis</taxon>
    </lineage>
</organism>
<name>A0A7S0QQM7_9CHLO</name>
<evidence type="ECO:0000256" key="7">
    <source>
        <dbReference type="RuleBase" id="RU000441"/>
    </source>
</evidence>
<evidence type="ECO:0000313" key="8">
    <source>
        <dbReference type="EMBL" id="CAD8654012.1"/>
    </source>
</evidence>
<protein>
    <recommendedName>
        <fullName evidence="5 7">Citrate synthase</fullName>
        <ecNumber evidence="5">2.3.3.16</ecNumber>
    </recommendedName>
</protein>
<dbReference type="PANTHER" id="PTHR42871:SF1">
    <property type="entry name" value="CITRATE SYNTHASE"/>
    <property type="match status" value="1"/>
</dbReference>
<sequence length="476" mass="53201">MAAIMNHTRAALRGASSASRLMAARCFSGTTLNPAIETGTAAKLILPDGKEALLPILHPTCGTDKFVDVSALYKQVGHYTYDPGFTCTSSCSSSITFIDGDEGILTYRGYPVDQLAKKSNFLETSYLLLYGELPTVSEMDDFKLEIRKHMLLKKNLLDFFDHFPTGAHPMAQMTSVVAGLSSFYPVSVNVKDVEQHRDAAVRVIAKMPMITSMVYRNNLGLPIAYPNADLDYTENFLRMMFENPMYKSTNGMNKIYTEEVYKTIAKAVDVFLILHADHEQNASTSTVRIAGSSQANPYACVAAGVASLWGPAHGGANEAVIDMLATIGKKENVAEFVRKVKNKEGGVRLMGFGHRVYKNYDPRAKYFRELVQDVLRVMDVKDPSLEVAMELERIALTDEYFVQRKLYPNVDFYTGIMLRAIGIPTNMFTCMFALARVTGWISQWAEMVEEKGFRISRPRQIFVGSPERDYPGWKHV</sequence>
<keyword evidence="3" id="KW-0816">Tricarboxylic acid cycle</keyword>
<dbReference type="InterPro" id="IPR036969">
    <property type="entry name" value="Citrate_synthase_sf"/>
</dbReference>
<evidence type="ECO:0000256" key="1">
    <source>
        <dbReference type="ARBA" id="ARBA00004751"/>
    </source>
</evidence>
<dbReference type="InterPro" id="IPR016143">
    <property type="entry name" value="Citrate_synth-like_sm_a-sub"/>
</dbReference>
<feature type="active site" evidence="6">
    <location>
        <position position="354"/>
    </location>
</feature>
<dbReference type="PRINTS" id="PR00143">
    <property type="entry name" value="CITRTSNTHASE"/>
</dbReference>
<dbReference type="NCBIfam" id="TIGR01798">
    <property type="entry name" value="cit_synth_I"/>
    <property type="match status" value="1"/>
</dbReference>
<dbReference type="EC" id="2.3.3.16" evidence="5"/>
<accession>A0A7S0QQM7</accession>
<dbReference type="Gene3D" id="1.10.580.10">
    <property type="entry name" value="Citrate Synthase, domain 1"/>
    <property type="match status" value="1"/>
</dbReference>
<dbReference type="InterPro" id="IPR016142">
    <property type="entry name" value="Citrate_synth-like_lrg_a-sub"/>
</dbReference>
<comment type="catalytic activity">
    <reaction evidence="5">
        <text>oxaloacetate + acetyl-CoA + H2O = citrate + CoA + H(+)</text>
        <dbReference type="Rhea" id="RHEA:16845"/>
        <dbReference type="ChEBI" id="CHEBI:15377"/>
        <dbReference type="ChEBI" id="CHEBI:15378"/>
        <dbReference type="ChEBI" id="CHEBI:16452"/>
        <dbReference type="ChEBI" id="CHEBI:16947"/>
        <dbReference type="ChEBI" id="CHEBI:57287"/>
        <dbReference type="ChEBI" id="CHEBI:57288"/>
        <dbReference type="EC" id="2.3.3.16"/>
    </reaction>
</comment>
<comment type="pathway">
    <text evidence="1">Carbohydrate metabolism; tricarboxylic acid cycle; isocitrate from oxaloacetate: step 1/2.</text>
</comment>
<dbReference type="PROSITE" id="PS00480">
    <property type="entry name" value="CITRATE_SYNTHASE"/>
    <property type="match status" value="1"/>
</dbReference>
<dbReference type="Gene3D" id="2.20.28.60">
    <property type="match status" value="1"/>
</dbReference>
<proteinExistence type="inferred from homology"/>
<dbReference type="GO" id="GO:0036440">
    <property type="term" value="F:citrate synthase activity"/>
    <property type="evidence" value="ECO:0007669"/>
    <property type="project" value="UniProtKB-EC"/>
</dbReference>
<dbReference type="EMBL" id="HBFA01006290">
    <property type="protein sequence ID" value="CAD8654012.1"/>
    <property type="molecule type" value="Transcribed_RNA"/>
</dbReference>
<evidence type="ECO:0000256" key="5">
    <source>
        <dbReference type="PIRNR" id="PIRNR001369"/>
    </source>
</evidence>
<dbReference type="GO" id="GO:0006099">
    <property type="term" value="P:tricarboxylic acid cycle"/>
    <property type="evidence" value="ECO:0007669"/>
    <property type="project" value="UniProtKB-UniPathway"/>
</dbReference>
<dbReference type="Gene3D" id="1.10.230.10">
    <property type="entry name" value="Cytochrome P450-Terp, domain 2"/>
    <property type="match status" value="1"/>
</dbReference>
<dbReference type="InterPro" id="IPR010953">
    <property type="entry name" value="Citrate_synthase_typ-I"/>
</dbReference>
<reference evidence="8" key="1">
    <citation type="submission" date="2021-01" db="EMBL/GenBank/DDBJ databases">
        <authorList>
            <person name="Corre E."/>
            <person name="Pelletier E."/>
            <person name="Niang G."/>
            <person name="Scheremetjew M."/>
            <person name="Finn R."/>
            <person name="Kale V."/>
            <person name="Holt S."/>
            <person name="Cochrane G."/>
            <person name="Meng A."/>
            <person name="Brown T."/>
            <person name="Cohen L."/>
        </authorList>
    </citation>
    <scope>NUCLEOTIDE SEQUENCE</scope>
    <source>
        <strain evidence="8">CCMP722</strain>
    </source>
</reference>
<dbReference type="SUPFAM" id="SSF48256">
    <property type="entry name" value="Citrate synthase"/>
    <property type="match status" value="1"/>
</dbReference>
<gene>
    <name evidence="8" type="ORF">POBO1169_LOCUS3254</name>
</gene>
<dbReference type="PIRSF" id="PIRSF001369">
    <property type="entry name" value="Citrate_synth"/>
    <property type="match status" value="1"/>
</dbReference>
<evidence type="ECO:0000256" key="6">
    <source>
        <dbReference type="PIRSR" id="PIRSR001369-1"/>
    </source>
</evidence>